<dbReference type="EnsemblMetazoa" id="CLYHEMT013027.1">
    <property type="protein sequence ID" value="CLYHEMP013027.1"/>
    <property type="gene ID" value="CLYHEMG013027"/>
</dbReference>
<evidence type="ECO:0000313" key="1">
    <source>
        <dbReference type="EnsemblMetazoa" id="CLYHEMP013027.1"/>
    </source>
</evidence>
<sequence length="109" mass="13054">FVDFLFYSVKSLNFFFFSSDVWRKILRKNKFAKFEEIFHQKPNIVNSLRGLSGYTLLMWAVWNDRFDIFVHLMEYPQVFSLVNDAGQNVLHWVSLKGTVRHLENKQSKC</sequence>
<organism evidence="1 2">
    <name type="scientific">Clytia hemisphaerica</name>
    <dbReference type="NCBI Taxonomy" id="252671"/>
    <lineage>
        <taxon>Eukaryota</taxon>
        <taxon>Metazoa</taxon>
        <taxon>Cnidaria</taxon>
        <taxon>Hydrozoa</taxon>
        <taxon>Hydroidolina</taxon>
        <taxon>Leptothecata</taxon>
        <taxon>Obeliida</taxon>
        <taxon>Clytiidae</taxon>
        <taxon>Clytia</taxon>
    </lineage>
</organism>
<dbReference type="Proteomes" id="UP000594262">
    <property type="component" value="Unplaced"/>
</dbReference>
<reference evidence="1" key="1">
    <citation type="submission" date="2021-01" db="UniProtKB">
        <authorList>
            <consortium name="EnsemblMetazoa"/>
        </authorList>
    </citation>
    <scope>IDENTIFICATION</scope>
</reference>
<dbReference type="InterPro" id="IPR036770">
    <property type="entry name" value="Ankyrin_rpt-contain_sf"/>
</dbReference>
<evidence type="ECO:0000313" key="2">
    <source>
        <dbReference type="Proteomes" id="UP000594262"/>
    </source>
</evidence>
<accession>A0A7M6DJC7</accession>
<keyword evidence="2" id="KW-1185">Reference proteome</keyword>
<dbReference type="AlphaFoldDB" id="A0A7M6DJC7"/>
<name>A0A7M6DJC7_9CNID</name>
<proteinExistence type="predicted"/>
<dbReference type="Gene3D" id="1.25.40.20">
    <property type="entry name" value="Ankyrin repeat-containing domain"/>
    <property type="match status" value="1"/>
</dbReference>
<dbReference type="SUPFAM" id="SSF48403">
    <property type="entry name" value="Ankyrin repeat"/>
    <property type="match status" value="1"/>
</dbReference>
<protein>
    <submittedName>
        <fullName evidence="1">Uncharacterized protein</fullName>
    </submittedName>
</protein>